<dbReference type="PANTHER" id="PTHR43790">
    <property type="entry name" value="CARBOHYDRATE TRANSPORT ATP-BINDING PROTEIN MG119-RELATED"/>
    <property type="match status" value="1"/>
</dbReference>
<keyword evidence="2" id="KW-0677">Repeat</keyword>
<evidence type="ECO:0000256" key="2">
    <source>
        <dbReference type="ARBA" id="ARBA00022737"/>
    </source>
</evidence>
<dbReference type="InterPro" id="IPR050107">
    <property type="entry name" value="ABC_carbohydrate_import_ATPase"/>
</dbReference>
<dbReference type="AlphaFoldDB" id="A0A9E6XTQ2"/>
<dbReference type="SUPFAM" id="SSF52540">
    <property type="entry name" value="P-loop containing nucleoside triphosphate hydrolases"/>
    <property type="match status" value="2"/>
</dbReference>
<evidence type="ECO:0000256" key="1">
    <source>
        <dbReference type="ARBA" id="ARBA00022448"/>
    </source>
</evidence>
<keyword evidence="1" id="KW-0813">Transport</keyword>
<dbReference type="InterPro" id="IPR003439">
    <property type="entry name" value="ABC_transporter-like_ATP-bd"/>
</dbReference>
<evidence type="ECO:0000256" key="4">
    <source>
        <dbReference type="ARBA" id="ARBA00022840"/>
    </source>
</evidence>
<keyword evidence="4 6" id="KW-0067">ATP-binding</keyword>
<accession>A0A9E6XTQ2</accession>
<dbReference type="Gene3D" id="3.40.50.300">
    <property type="entry name" value="P-loop containing nucleotide triphosphate hydrolases"/>
    <property type="match status" value="2"/>
</dbReference>
<evidence type="ECO:0000256" key="3">
    <source>
        <dbReference type="ARBA" id="ARBA00022741"/>
    </source>
</evidence>
<protein>
    <submittedName>
        <fullName evidence="6">Ribose import ATP-binding protein RbsA</fullName>
    </submittedName>
</protein>
<dbReference type="GO" id="GO:0005524">
    <property type="term" value="F:ATP binding"/>
    <property type="evidence" value="ECO:0007669"/>
    <property type="project" value="UniProtKB-KW"/>
</dbReference>
<dbReference type="KEGG" id="sbae:DSM104329_00032"/>
<evidence type="ECO:0000313" key="6">
    <source>
        <dbReference type="EMBL" id="UGS33667.1"/>
    </source>
</evidence>
<organism evidence="6 7">
    <name type="scientific">Capillimicrobium parvum</name>
    <dbReference type="NCBI Taxonomy" id="2884022"/>
    <lineage>
        <taxon>Bacteria</taxon>
        <taxon>Bacillati</taxon>
        <taxon>Actinomycetota</taxon>
        <taxon>Thermoleophilia</taxon>
        <taxon>Solirubrobacterales</taxon>
        <taxon>Capillimicrobiaceae</taxon>
        <taxon>Capillimicrobium</taxon>
    </lineage>
</organism>
<feature type="domain" description="ABC transporter" evidence="5">
    <location>
        <begin position="267"/>
        <end position="509"/>
    </location>
</feature>
<dbReference type="Pfam" id="PF00005">
    <property type="entry name" value="ABC_tran"/>
    <property type="match status" value="2"/>
</dbReference>
<evidence type="ECO:0000259" key="5">
    <source>
        <dbReference type="PROSITE" id="PS50893"/>
    </source>
</evidence>
<dbReference type="Proteomes" id="UP001162834">
    <property type="component" value="Chromosome"/>
</dbReference>
<dbReference type="SMART" id="SM00382">
    <property type="entry name" value="AAA"/>
    <property type="match status" value="1"/>
</dbReference>
<feature type="domain" description="ABC transporter" evidence="5">
    <location>
        <begin position="7"/>
        <end position="248"/>
    </location>
</feature>
<dbReference type="InterPro" id="IPR003593">
    <property type="entry name" value="AAA+_ATPase"/>
</dbReference>
<dbReference type="PROSITE" id="PS50893">
    <property type="entry name" value="ABC_TRANSPORTER_2"/>
    <property type="match status" value="2"/>
</dbReference>
<name>A0A9E6XTQ2_9ACTN</name>
<dbReference type="GO" id="GO:0016887">
    <property type="term" value="F:ATP hydrolysis activity"/>
    <property type="evidence" value="ECO:0007669"/>
    <property type="project" value="InterPro"/>
</dbReference>
<dbReference type="EMBL" id="CP087164">
    <property type="protein sequence ID" value="UGS33667.1"/>
    <property type="molecule type" value="Genomic_DNA"/>
</dbReference>
<proteinExistence type="predicted"/>
<dbReference type="InterPro" id="IPR017871">
    <property type="entry name" value="ABC_transporter-like_CS"/>
</dbReference>
<keyword evidence="7" id="KW-1185">Reference proteome</keyword>
<dbReference type="InterPro" id="IPR027417">
    <property type="entry name" value="P-loop_NTPase"/>
</dbReference>
<keyword evidence="3" id="KW-0547">Nucleotide-binding</keyword>
<evidence type="ECO:0000313" key="7">
    <source>
        <dbReference type="Proteomes" id="UP001162834"/>
    </source>
</evidence>
<sequence length="509" mass="53683">MSDMEGLRASGVSKSFHGNRVLHNLDLEISAGQVRALLGHNGSGKSTFIKILAGYYEPDDGSGPITVGGKTLVPGDPDSTFDAGVTFVHQTLGLVGQLSVLENMRLGMPWRTTRLGAIVWSKERAAVREALAAFDLHVHPDAEVGQLSTVEQTEIAIVRAVSVRDDIRVLVLDEPTAALTEHEVQKLFALIARVQARGVAILYVTHRLDEIAQIADAVTVLSDGETVGQGPVAEFPERRLVELIAGASVSVQQPRAAADAVAGSSAVPDQDEAPRMTVAGLKAGELVDARFDGHGGEILGAVGLLGSGIIDLSRALTGRLRPETGDVTINGKRARLGDMAAMVHQGYGAVVGARSDRVLMDMTVRENITLATVRNYFRGGFLRSRAEKAAAASAISHYDVRCAGPEVETGTLSGGNQQKVAIGKVLQAGPSVIVLEEPFNGVDARGRAEIADMLRAAAAGGALVLLIDSDLDEVAGICSRVLVLRDGRVMEEFRGSGIVRSRLLDACYG</sequence>
<reference evidence="6" key="1">
    <citation type="journal article" date="2022" name="Int. J. Syst. Evol. Microbiol.">
        <title>Pseudomonas aegrilactucae sp. nov. and Pseudomonas morbosilactucae sp. nov., pathogens causing bacterial rot of lettuce in Japan.</title>
        <authorList>
            <person name="Sawada H."/>
            <person name="Fujikawa T."/>
            <person name="Satou M."/>
        </authorList>
    </citation>
    <scope>NUCLEOTIDE SEQUENCE</scope>
    <source>
        <strain evidence="6">0166_1</strain>
    </source>
</reference>
<dbReference type="PANTHER" id="PTHR43790:SF9">
    <property type="entry name" value="GALACTOFURANOSE TRANSPORTER ATP-BINDING PROTEIN YTFR"/>
    <property type="match status" value="1"/>
</dbReference>
<gene>
    <name evidence="6" type="primary">rbsA_1</name>
    <name evidence="6" type="ORF">DSM104329_00032</name>
</gene>
<dbReference type="CDD" id="cd03216">
    <property type="entry name" value="ABC_Carb_Monos_I"/>
    <property type="match status" value="1"/>
</dbReference>
<dbReference type="PROSITE" id="PS00211">
    <property type="entry name" value="ABC_TRANSPORTER_1"/>
    <property type="match status" value="1"/>
</dbReference>